<protein>
    <recommendedName>
        <fullName evidence="3">histidine kinase</fullName>
        <ecNumber evidence="3">2.7.13.3</ecNumber>
    </recommendedName>
</protein>
<evidence type="ECO:0000256" key="2">
    <source>
        <dbReference type="ARBA" id="ARBA00004141"/>
    </source>
</evidence>
<gene>
    <name evidence="10" type="ORF">SCARUB_05134</name>
</gene>
<dbReference type="Pfam" id="PF00672">
    <property type="entry name" value="HAMP"/>
    <property type="match status" value="1"/>
</dbReference>
<evidence type="ECO:0000259" key="9">
    <source>
        <dbReference type="PROSITE" id="PS50885"/>
    </source>
</evidence>
<organism evidence="10 11">
    <name type="scientific">Candidatus Scalindua rubra</name>
    <dbReference type="NCBI Taxonomy" id="1872076"/>
    <lineage>
        <taxon>Bacteria</taxon>
        <taxon>Pseudomonadati</taxon>
        <taxon>Planctomycetota</taxon>
        <taxon>Candidatus Brocadiia</taxon>
        <taxon>Candidatus Brocadiales</taxon>
        <taxon>Candidatus Scalinduaceae</taxon>
        <taxon>Candidatus Scalindua</taxon>
    </lineage>
</organism>
<dbReference type="PROSITE" id="PS50885">
    <property type="entry name" value="HAMP"/>
    <property type="match status" value="1"/>
</dbReference>
<dbReference type="CDD" id="cd18774">
    <property type="entry name" value="PDC2_HK_sensor"/>
    <property type="match status" value="1"/>
</dbReference>
<dbReference type="InterPro" id="IPR003660">
    <property type="entry name" value="HAMP_dom"/>
</dbReference>
<reference evidence="10 11" key="1">
    <citation type="submission" date="2016-07" db="EMBL/GenBank/DDBJ databases">
        <title>Draft genome of Scalindua rubra, obtained from a brine-seawater interface in the Red Sea, sheds light on salt adaptation in anammox bacteria.</title>
        <authorList>
            <person name="Speth D.R."/>
            <person name="Lagkouvardos I."/>
            <person name="Wang Y."/>
            <person name="Qian P.-Y."/>
            <person name="Dutilh B.E."/>
            <person name="Jetten M.S."/>
        </authorList>
    </citation>
    <scope>NUCLEOTIDE SEQUENCE [LARGE SCALE GENOMIC DNA]</scope>
    <source>
        <strain evidence="10">BSI-1</strain>
    </source>
</reference>
<evidence type="ECO:0000256" key="5">
    <source>
        <dbReference type="ARBA" id="ARBA00022679"/>
    </source>
</evidence>
<dbReference type="AlphaFoldDB" id="A0A1E3X263"/>
<dbReference type="PANTHER" id="PTHR45528:SF10">
    <property type="entry name" value="METHYL-ACCEPTING CHEMOTAXIS PROTEIN"/>
    <property type="match status" value="1"/>
</dbReference>
<dbReference type="Gene3D" id="3.30.450.20">
    <property type="entry name" value="PAS domain"/>
    <property type="match status" value="1"/>
</dbReference>
<feature type="domain" description="HAMP" evidence="9">
    <location>
        <begin position="252"/>
        <end position="304"/>
    </location>
</feature>
<evidence type="ECO:0000313" key="10">
    <source>
        <dbReference type="EMBL" id="ODS29761.1"/>
    </source>
</evidence>
<comment type="subcellular location">
    <subcellularLocation>
        <location evidence="2">Membrane</location>
        <topology evidence="2">Multi-pass membrane protein</topology>
    </subcellularLocation>
</comment>
<evidence type="ECO:0000256" key="4">
    <source>
        <dbReference type="ARBA" id="ARBA00022553"/>
    </source>
</evidence>
<evidence type="ECO:0000256" key="6">
    <source>
        <dbReference type="ARBA" id="ARBA00022777"/>
    </source>
</evidence>
<dbReference type="GO" id="GO:0000155">
    <property type="term" value="F:phosphorelay sensor kinase activity"/>
    <property type="evidence" value="ECO:0007669"/>
    <property type="project" value="TreeGrafter"/>
</dbReference>
<dbReference type="Gene3D" id="6.10.340.10">
    <property type="match status" value="1"/>
</dbReference>
<feature type="non-terminal residue" evidence="10">
    <location>
        <position position="328"/>
    </location>
</feature>
<dbReference type="CDD" id="cd06225">
    <property type="entry name" value="HAMP"/>
    <property type="match status" value="1"/>
</dbReference>
<name>A0A1E3X263_9BACT</name>
<dbReference type="EMBL" id="MAYW01000381">
    <property type="protein sequence ID" value="ODS29761.1"/>
    <property type="molecule type" value="Genomic_DNA"/>
</dbReference>
<dbReference type="EC" id="2.7.13.3" evidence="3"/>
<keyword evidence="6 10" id="KW-0418">Kinase</keyword>
<dbReference type="PANTHER" id="PTHR45528">
    <property type="entry name" value="SENSOR HISTIDINE KINASE CPXA"/>
    <property type="match status" value="1"/>
</dbReference>
<keyword evidence="8" id="KW-0812">Transmembrane</keyword>
<dbReference type="SMART" id="SM00304">
    <property type="entry name" value="HAMP"/>
    <property type="match status" value="1"/>
</dbReference>
<keyword evidence="8" id="KW-1133">Transmembrane helix</keyword>
<evidence type="ECO:0000313" key="11">
    <source>
        <dbReference type="Proteomes" id="UP000094056"/>
    </source>
</evidence>
<keyword evidence="4" id="KW-0597">Phosphoprotein</keyword>
<proteinExistence type="predicted"/>
<keyword evidence="5" id="KW-0808">Transferase</keyword>
<sequence>MFIRNNIEIINRGNILNKKEAVIALNDHLLRNKKILDPSITAIDVANQHGKVVASTNEMLIGRNVPEQEAFAKNREKIYDEPCISTPHFNPHLNTRELDISAPVEYKGQIIGIIVNHYDLSALSEITRENTGQDGSRETVLGMKSGDNIVFLTTLRYADSAPLGVAIPMDSPEAESMQLALTAEAGTVIAPDYRGVDVVAAYRHIPMVDWGLVVKVDKDEVFAPLRLLGIIALIAGFISAVVVVCVSVVFAISISRPIRKLTHATERLAGGDLKCEIKIPRSDEIGILAGSFDTMRIRLAKLLKNIEKGRKDWETTFDSIKDLIALYD</sequence>
<keyword evidence="7 8" id="KW-0472">Membrane</keyword>
<evidence type="ECO:0000256" key="8">
    <source>
        <dbReference type="SAM" id="Phobius"/>
    </source>
</evidence>
<feature type="transmembrane region" description="Helical" evidence="8">
    <location>
        <begin position="227"/>
        <end position="252"/>
    </location>
</feature>
<evidence type="ECO:0000256" key="1">
    <source>
        <dbReference type="ARBA" id="ARBA00000085"/>
    </source>
</evidence>
<evidence type="ECO:0000256" key="3">
    <source>
        <dbReference type="ARBA" id="ARBA00012438"/>
    </source>
</evidence>
<dbReference type="Proteomes" id="UP000094056">
    <property type="component" value="Unassembled WGS sequence"/>
</dbReference>
<accession>A0A1E3X263</accession>
<dbReference type="SUPFAM" id="SSF158472">
    <property type="entry name" value="HAMP domain-like"/>
    <property type="match status" value="1"/>
</dbReference>
<dbReference type="GO" id="GO:0005886">
    <property type="term" value="C:plasma membrane"/>
    <property type="evidence" value="ECO:0007669"/>
    <property type="project" value="TreeGrafter"/>
</dbReference>
<evidence type="ECO:0000256" key="7">
    <source>
        <dbReference type="ARBA" id="ARBA00023136"/>
    </source>
</evidence>
<comment type="catalytic activity">
    <reaction evidence="1">
        <text>ATP + protein L-histidine = ADP + protein N-phospho-L-histidine.</text>
        <dbReference type="EC" id="2.7.13.3"/>
    </reaction>
</comment>
<dbReference type="CDD" id="cd18773">
    <property type="entry name" value="PDC1_HK_sensor"/>
    <property type="match status" value="1"/>
</dbReference>
<dbReference type="InterPro" id="IPR050398">
    <property type="entry name" value="HssS/ArlS-like"/>
</dbReference>
<comment type="caution">
    <text evidence="10">The sequence shown here is derived from an EMBL/GenBank/DDBJ whole genome shotgun (WGS) entry which is preliminary data.</text>
</comment>